<evidence type="ECO:0000256" key="1">
    <source>
        <dbReference type="SAM" id="Phobius"/>
    </source>
</evidence>
<evidence type="ECO:0000313" key="2">
    <source>
        <dbReference type="EMBL" id="QJR44128.1"/>
    </source>
</evidence>
<feature type="transmembrane region" description="Helical" evidence="1">
    <location>
        <begin position="20"/>
        <end position="39"/>
    </location>
</feature>
<dbReference type="KEGG" id="mmio:HLA92_01610"/>
<evidence type="ECO:0000313" key="3">
    <source>
        <dbReference type="Proteomes" id="UP000502118"/>
    </source>
</evidence>
<reference evidence="2 3" key="1">
    <citation type="submission" date="2020-05" db="EMBL/GenBank/DDBJ databases">
        <title>Novel Mycoplasma species detected in Mirounga angustirostris (northern elephant seal) from the USA.</title>
        <authorList>
            <person name="Volokhov D.V."/>
        </authorList>
    </citation>
    <scope>NUCLEOTIDE SEQUENCE [LARGE SCALE GENOMIC DNA]</scope>
    <source>
        <strain evidence="2 3">Mirounga ES2806-NAS</strain>
    </source>
</reference>
<keyword evidence="3" id="KW-1185">Reference proteome</keyword>
<dbReference type="AlphaFoldDB" id="A0A6M4JCX9"/>
<protein>
    <submittedName>
        <fullName evidence="2">Uncharacterized protein</fullName>
    </submittedName>
</protein>
<dbReference type="RefSeq" id="WP_171112885.1">
    <property type="nucleotide sequence ID" value="NZ_CP053097.1"/>
</dbReference>
<sequence>MDNFKEMEYSKAVELEGGSFIAFLGALLPLAFGAIGNIIGTIKVSSSNNGELKTKDGNTYKWNNETKESNLVPVYYYF</sequence>
<organism evidence="2 3">
    <name type="scientific">Mycoplasma miroungirhinis</name>
    <dbReference type="NCBI Taxonomy" id="754516"/>
    <lineage>
        <taxon>Bacteria</taxon>
        <taxon>Bacillati</taxon>
        <taxon>Mycoplasmatota</taxon>
        <taxon>Mollicutes</taxon>
        <taxon>Mycoplasmataceae</taxon>
        <taxon>Mycoplasma</taxon>
    </lineage>
</organism>
<keyword evidence="1" id="KW-0472">Membrane</keyword>
<dbReference type="EMBL" id="CP053097">
    <property type="protein sequence ID" value="QJR44128.1"/>
    <property type="molecule type" value="Genomic_DNA"/>
</dbReference>
<proteinExistence type="predicted"/>
<gene>
    <name evidence="2" type="ORF">HLA92_01610</name>
</gene>
<keyword evidence="1" id="KW-1133">Transmembrane helix</keyword>
<accession>A0A6M4JCX9</accession>
<keyword evidence="1" id="KW-0812">Transmembrane</keyword>
<dbReference type="Proteomes" id="UP000502118">
    <property type="component" value="Chromosome"/>
</dbReference>
<name>A0A6M4JCX9_9MOLU</name>